<feature type="domain" description="Phosphagen kinase C-terminal" evidence="6">
    <location>
        <begin position="63"/>
        <end position="249"/>
    </location>
</feature>
<evidence type="ECO:0000256" key="5">
    <source>
        <dbReference type="RuleBase" id="RU000505"/>
    </source>
</evidence>
<dbReference type="InterPro" id="IPR022414">
    <property type="entry name" value="ATP-guanido_PTrfase_cat"/>
</dbReference>
<dbReference type="GO" id="GO:0004111">
    <property type="term" value="F:creatine kinase activity"/>
    <property type="evidence" value="ECO:0007669"/>
    <property type="project" value="InterPro"/>
</dbReference>
<organism evidence="7 8">
    <name type="scientific">Limihaloglobus sulfuriphilus</name>
    <dbReference type="NCBI Taxonomy" id="1851148"/>
    <lineage>
        <taxon>Bacteria</taxon>
        <taxon>Pseudomonadati</taxon>
        <taxon>Planctomycetota</taxon>
        <taxon>Phycisphaerae</taxon>
        <taxon>Sedimentisphaerales</taxon>
        <taxon>Sedimentisphaeraceae</taxon>
        <taxon>Limihaloglobus</taxon>
    </lineage>
</organism>
<dbReference type="Proteomes" id="UP000188181">
    <property type="component" value="Chromosome"/>
</dbReference>
<dbReference type="EMBL" id="CP019646">
    <property type="protein sequence ID" value="AQQ70169.1"/>
    <property type="molecule type" value="Genomic_DNA"/>
</dbReference>
<dbReference type="GO" id="GO:0005524">
    <property type="term" value="F:ATP binding"/>
    <property type="evidence" value="ECO:0007669"/>
    <property type="project" value="UniProtKB-KW"/>
</dbReference>
<reference evidence="8" key="1">
    <citation type="submission" date="2017-02" db="EMBL/GenBank/DDBJ databases">
        <title>Comparative genomics and description of representatives of a novel lineage of planctomycetes thriving in anoxic sediments.</title>
        <authorList>
            <person name="Spring S."/>
            <person name="Bunk B."/>
            <person name="Sproer C."/>
        </authorList>
    </citation>
    <scope>NUCLEOTIDE SEQUENCE [LARGE SCALE GENOMIC DNA]</scope>
    <source>
        <strain evidence="8">SM-Chi-D1</strain>
    </source>
</reference>
<dbReference type="PANTHER" id="PTHR11547">
    <property type="entry name" value="ARGININE OR CREATINE KINASE"/>
    <property type="match status" value="1"/>
</dbReference>
<dbReference type="PANTHER" id="PTHR11547:SF38">
    <property type="entry name" value="ARGININE KINASE 1-RELATED"/>
    <property type="match status" value="1"/>
</dbReference>
<dbReference type="InterPro" id="IPR023660">
    <property type="entry name" value="Arg_Kinase"/>
</dbReference>
<dbReference type="RefSeq" id="WP_146682456.1">
    <property type="nucleotide sequence ID" value="NZ_CP019646.1"/>
</dbReference>
<dbReference type="CDD" id="cd07930">
    <property type="entry name" value="bacterial_phosphagen_kinase"/>
    <property type="match status" value="1"/>
</dbReference>
<evidence type="ECO:0000256" key="4">
    <source>
        <dbReference type="ARBA" id="ARBA00022840"/>
    </source>
</evidence>
<dbReference type="Pfam" id="PF00217">
    <property type="entry name" value="ATP-gua_Ptrans"/>
    <property type="match status" value="1"/>
</dbReference>
<dbReference type="EC" id="2.7.3.-" evidence="7"/>
<dbReference type="GO" id="GO:0005615">
    <property type="term" value="C:extracellular space"/>
    <property type="evidence" value="ECO:0007669"/>
    <property type="project" value="TreeGrafter"/>
</dbReference>
<evidence type="ECO:0000256" key="1">
    <source>
        <dbReference type="ARBA" id="ARBA00022679"/>
    </source>
</evidence>
<evidence type="ECO:0000256" key="2">
    <source>
        <dbReference type="ARBA" id="ARBA00022741"/>
    </source>
</evidence>
<evidence type="ECO:0000313" key="8">
    <source>
        <dbReference type="Proteomes" id="UP000188181"/>
    </source>
</evidence>
<evidence type="ECO:0000259" key="6">
    <source>
        <dbReference type="Pfam" id="PF00217"/>
    </source>
</evidence>
<dbReference type="InterPro" id="IPR000749">
    <property type="entry name" value="ATP-guanido_PTrfase"/>
</dbReference>
<protein>
    <submittedName>
        <fullName evidence="7">Putative ATP:guanido phosphotransferase</fullName>
        <ecNumber evidence="7">2.7.3.-</ecNumber>
    </submittedName>
</protein>
<keyword evidence="2" id="KW-0547">Nucleotide-binding</keyword>
<proteinExistence type="inferred from homology"/>
<dbReference type="Gene3D" id="3.30.590.10">
    <property type="entry name" value="Glutamine synthetase/guanido kinase, catalytic domain"/>
    <property type="match status" value="1"/>
</dbReference>
<dbReference type="KEGG" id="pbas:SMSP2_00511"/>
<evidence type="ECO:0000313" key="7">
    <source>
        <dbReference type="EMBL" id="AQQ70169.1"/>
    </source>
</evidence>
<dbReference type="InterPro" id="IPR014746">
    <property type="entry name" value="Gln_synth/guanido_kin_cat_dom"/>
</dbReference>
<gene>
    <name evidence="7" type="ORF">SMSP2_00511</name>
</gene>
<name>A0A1Q2MBY1_9BACT</name>
<accession>A0A1Q2MBY1</accession>
<dbReference type="PROSITE" id="PS00112">
    <property type="entry name" value="PHOSPHAGEN_KINASE"/>
    <property type="match status" value="1"/>
</dbReference>
<dbReference type="OrthoDB" id="9791353at2"/>
<dbReference type="STRING" id="1851148.SMSP2_00511"/>
<evidence type="ECO:0000256" key="3">
    <source>
        <dbReference type="ARBA" id="ARBA00022777"/>
    </source>
</evidence>
<sequence length="350" mass="39491">MQLNELSTGPCGWFDQTDQNSGIVISSRVRLARNIKGYNFSSTLSSESSLELLNQLYCVIDEKTNHNLSFFRIDNMTELEVNFLVERNLITSVMAFSSMPRGVFLSDNELTSIMVNEEDHLRLQAFSPGFNLNACWKRIDRLDDLIESSVKYAFDSRLGYLTACPTNVGTGLRISVMLHLAGLKMTGELEKVKKSASAMKLALRGLWGEGSGAMGDMYQVSNELTLGISEQDCLNDFTENIIPQIVKYEMIAREELLRRPAILDDKIFRALAILKNARMISSAEAMSHLCRLRLGILLGRVTEVSLERVNGLFFFILPSHLQMSLGKQLTREERDYLRANLIRDILRGGE</sequence>
<comment type="similarity">
    <text evidence="5">Belongs to the ATP:guanido phosphotransferase family.</text>
</comment>
<dbReference type="InterPro" id="IPR022415">
    <property type="entry name" value="ATP-guanido_PTrfase_AS"/>
</dbReference>
<keyword evidence="1 5" id="KW-0808">Transferase</keyword>
<dbReference type="SUPFAM" id="SSF55931">
    <property type="entry name" value="Glutamine synthetase/guanido kinase"/>
    <property type="match status" value="1"/>
</dbReference>
<keyword evidence="3 5" id="KW-0418">Kinase</keyword>
<keyword evidence="4" id="KW-0067">ATP-binding</keyword>
<dbReference type="AlphaFoldDB" id="A0A1Q2MBY1"/>
<keyword evidence="8" id="KW-1185">Reference proteome</keyword>
<dbReference type="GO" id="GO:0046314">
    <property type="term" value="P:phosphocreatine biosynthetic process"/>
    <property type="evidence" value="ECO:0007669"/>
    <property type="project" value="InterPro"/>
</dbReference>